<dbReference type="GO" id="GO:0000155">
    <property type="term" value="F:phosphorelay sensor kinase activity"/>
    <property type="evidence" value="ECO:0007669"/>
    <property type="project" value="InterPro"/>
</dbReference>
<dbReference type="InterPro" id="IPR036890">
    <property type="entry name" value="HATPase_C_sf"/>
</dbReference>
<keyword evidence="13 16" id="KW-0472">Membrane</keyword>
<dbReference type="AlphaFoldDB" id="A0A8J3BV27"/>
<feature type="compositionally biased region" description="Low complexity" evidence="15">
    <location>
        <begin position="162"/>
        <end position="178"/>
    </location>
</feature>
<dbReference type="SUPFAM" id="SSF55874">
    <property type="entry name" value="ATPase domain of HSP90 chaperone/DNA topoisomerase II/histidine kinase"/>
    <property type="match status" value="1"/>
</dbReference>
<keyword evidence="10" id="KW-0067">ATP-binding</keyword>
<feature type="transmembrane region" description="Helical" evidence="16">
    <location>
        <begin position="12"/>
        <end position="36"/>
    </location>
</feature>
<dbReference type="PANTHER" id="PTHR42878">
    <property type="entry name" value="TWO-COMPONENT HISTIDINE KINASE"/>
    <property type="match status" value="1"/>
</dbReference>
<dbReference type="NCBIfam" id="TIGR00229">
    <property type="entry name" value="sensory_box"/>
    <property type="match status" value="1"/>
</dbReference>
<dbReference type="SMART" id="SM00387">
    <property type="entry name" value="HATPase_c"/>
    <property type="match status" value="1"/>
</dbReference>
<dbReference type="InterPro" id="IPR004358">
    <property type="entry name" value="Sig_transdc_His_kin-like_C"/>
</dbReference>
<feature type="region of interest" description="Disordered" evidence="15">
    <location>
        <begin position="156"/>
        <end position="181"/>
    </location>
</feature>
<evidence type="ECO:0000256" key="2">
    <source>
        <dbReference type="ARBA" id="ARBA00004141"/>
    </source>
</evidence>
<evidence type="ECO:0000256" key="16">
    <source>
        <dbReference type="SAM" id="Phobius"/>
    </source>
</evidence>
<evidence type="ECO:0000256" key="14">
    <source>
        <dbReference type="ARBA" id="ARBA00039401"/>
    </source>
</evidence>
<evidence type="ECO:0000256" key="4">
    <source>
        <dbReference type="ARBA" id="ARBA00012438"/>
    </source>
</evidence>
<reference evidence="19" key="2">
    <citation type="submission" date="2020-09" db="EMBL/GenBank/DDBJ databases">
        <authorList>
            <person name="Sun Q."/>
            <person name="Ohkuma M."/>
        </authorList>
    </citation>
    <scope>NUCLEOTIDE SEQUENCE</scope>
    <source>
        <strain evidence="19">JCM 3091</strain>
    </source>
</reference>
<protein>
    <recommendedName>
        <fullName evidence="14">Sensor-like histidine kinase SenX3</fullName>
        <ecNumber evidence="4">2.7.13.3</ecNumber>
    </recommendedName>
</protein>
<evidence type="ECO:0000259" key="18">
    <source>
        <dbReference type="PROSITE" id="PS50839"/>
    </source>
</evidence>
<dbReference type="GO" id="GO:0005886">
    <property type="term" value="C:plasma membrane"/>
    <property type="evidence" value="ECO:0007669"/>
    <property type="project" value="UniProtKB-SubCell"/>
</dbReference>
<comment type="subcellular location">
    <subcellularLocation>
        <location evidence="3">Cell membrane</location>
    </subcellularLocation>
    <subcellularLocation>
        <location evidence="2">Membrane</location>
        <topology evidence="2">Multi-pass membrane protein</topology>
    </subcellularLocation>
</comment>
<dbReference type="InterPro" id="IPR013656">
    <property type="entry name" value="PAS_4"/>
</dbReference>
<dbReference type="InterPro" id="IPR003661">
    <property type="entry name" value="HisK_dim/P_dom"/>
</dbReference>
<gene>
    <name evidence="19" type="ORF">GCM10010124_40910</name>
</gene>
<dbReference type="PANTHER" id="PTHR42878:SF7">
    <property type="entry name" value="SENSOR HISTIDINE KINASE GLRK"/>
    <property type="match status" value="1"/>
</dbReference>
<dbReference type="Pfam" id="PF03924">
    <property type="entry name" value="CHASE"/>
    <property type="match status" value="1"/>
</dbReference>
<dbReference type="Gene3D" id="1.10.287.130">
    <property type="match status" value="1"/>
</dbReference>
<dbReference type="SUPFAM" id="SSF55785">
    <property type="entry name" value="PYP-like sensor domain (PAS domain)"/>
    <property type="match status" value="1"/>
</dbReference>
<evidence type="ECO:0000256" key="11">
    <source>
        <dbReference type="ARBA" id="ARBA00022989"/>
    </source>
</evidence>
<dbReference type="PROSITE" id="PS50109">
    <property type="entry name" value="HIS_KIN"/>
    <property type="match status" value="1"/>
</dbReference>
<dbReference type="EMBL" id="BMQC01000028">
    <property type="protein sequence ID" value="GGK43893.1"/>
    <property type="molecule type" value="Genomic_DNA"/>
</dbReference>
<evidence type="ECO:0000259" key="17">
    <source>
        <dbReference type="PROSITE" id="PS50109"/>
    </source>
</evidence>
<evidence type="ECO:0000256" key="9">
    <source>
        <dbReference type="ARBA" id="ARBA00022777"/>
    </source>
</evidence>
<dbReference type="PROSITE" id="PS50839">
    <property type="entry name" value="CHASE"/>
    <property type="match status" value="1"/>
</dbReference>
<evidence type="ECO:0000256" key="7">
    <source>
        <dbReference type="ARBA" id="ARBA00022692"/>
    </source>
</evidence>
<feature type="domain" description="Histidine kinase" evidence="17">
    <location>
        <begin position="522"/>
        <end position="746"/>
    </location>
</feature>
<dbReference type="Gene3D" id="3.30.450.20">
    <property type="entry name" value="PAS domain"/>
    <property type="match status" value="1"/>
</dbReference>
<accession>A0A8J3BV27</accession>
<dbReference type="InterPro" id="IPR003594">
    <property type="entry name" value="HATPase_dom"/>
</dbReference>
<dbReference type="GO" id="GO:0000156">
    <property type="term" value="F:phosphorelay response regulator activity"/>
    <property type="evidence" value="ECO:0007669"/>
    <property type="project" value="TreeGrafter"/>
</dbReference>
<sequence>MAWSDRGAGAPFHAAVLAAVTFGVGACAALGVGALLEHLRTQSAAQTMDRQTALAQQAVRAETTRYVDAVRDVAAGVGAQADLNDDDFQDITAPLADQHLSGASAVVLIVPVRPAERGRVQAFWRARGADGLVLRPGAPEPDVHYYSILERNLDGGGRRGTGTDVRQAAEPSAALAEAQRSDGPVVSDTYLLLRDRSRPRDQQQHSFVIVAPVYSPAAAVRGGVRPFRGWIVMGLRGQDFIAHTLRDTVQDLQRADLVATSAEGQVTVASLGSGASADLARSATIPVAGKHWILRTRAESTALPGGGRTLTLATVAAGLAIAVLLGLLTFLLLSSRARALRQVAAATDELRAQERAARDQANLLSVIMDSLSEAVVVVDPEGALLHQNRSATALAAQTEGGPGGRWFDRLAAQHLDGSLLAGTDRPWTRAARRGEHVDGEEMMVGPTASEEAVILSVNARPLHGQTARRGAVAVLRDITAHKQQEAQLAVAAALLEQELAQRRETEVTLIAQTEELNAYAGVVAHDLKAPLSAVAGYAELLECDLASLPGGAREHRASIDAILKGTERMRRLIDDLLSYASARDAKLDPADIDLNQLVDEVVTEWTAHLPAARGPAPPGPVIRVRGALDTIRADAVMVRRLFDNLVGNALKYTAAGHRAEVEISSAPDGDGHIEVTVADRGIGVPPEQRAKVFDSFHRAHRDGRYQGTGLGLAICQRVVLKHGGHIFVDENPGGGSRFRFTLPAPDAHSGGGRHGQS</sequence>
<evidence type="ECO:0000256" key="12">
    <source>
        <dbReference type="ARBA" id="ARBA00023012"/>
    </source>
</evidence>
<dbReference type="EC" id="2.7.13.3" evidence="4"/>
<dbReference type="SMART" id="SM01079">
    <property type="entry name" value="CHASE"/>
    <property type="match status" value="1"/>
</dbReference>
<dbReference type="InterPro" id="IPR035965">
    <property type="entry name" value="PAS-like_dom_sf"/>
</dbReference>
<keyword evidence="11 16" id="KW-1133">Transmembrane helix</keyword>
<dbReference type="Gene3D" id="3.30.565.10">
    <property type="entry name" value="Histidine kinase-like ATPase, C-terminal domain"/>
    <property type="match status" value="1"/>
</dbReference>
<evidence type="ECO:0000313" key="20">
    <source>
        <dbReference type="Proteomes" id="UP000662200"/>
    </source>
</evidence>
<dbReference type="SUPFAM" id="SSF47384">
    <property type="entry name" value="Homodimeric domain of signal transducing histidine kinase"/>
    <property type="match status" value="1"/>
</dbReference>
<evidence type="ECO:0000256" key="8">
    <source>
        <dbReference type="ARBA" id="ARBA00022741"/>
    </source>
</evidence>
<reference evidence="19" key="1">
    <citation type="journal article" date="2014" name="Int. J. Syst. Evol. Microbiol.">
        <title>Complete genome sequence of Corynebacterium casei LMG S-19264T (=DSM 44701T), isolated from a smear-ripened cheese.</title>
        <authorList>
            <consortium name="US DOE Joint Genome Institute (JGI-PGF)"/>
            <person name="Walter F."/>
            <person name="Albersmeier A."/>
            <person name="Kalinowski J."/>
            <person name="Ruckert C."/>
        </authorList>
    </citation>
    <scope>NUCLEOTIDE SEQUENCE</scope>
    <source>
        <strain evidence="19">JCM 3091</strain>
    </source>
</reference>
<dbReference type="InterPro" id="IPR005467">
    <property type="entry name" value="His_kinase_dom"/>
</dbReference>
<dbReference type="InterPro" id="IPR050351">
    <property type="entry name" value="BphY/WalK/GraS-like"/>
</dbReference>
<dbReference type="InterPro" id="IPR042240">
    <property type="entry name" value="CHASE_sf"/>
</dbReference>
<keyword evidence="12" id="KW-0902">Two-component regulatory system</keyword>
<dbReference type="GO" id="GO:0005524">
    <property type="term" value="F:ATP binding"/>
    <property type="evidence" value="ECO:0007669"/>
    <property type="project" value="UniProtKB-KW"/>
</dbReference>
<evidence type="ECO:0000256" key="6">
    <source>
        <dbReference type="ARBA" id="ARBA00022679"/>
    </source>
</evidence>
<keyword evidence="6" id="KW-0808">Transferase</keyword>
<evidence type="ECO:0000313" key="19">
    <source>
        <dbReference type="EMBL" id="GGK43893.1"/>
    </source>
</evidence>
<keyword evidence="8" id="KW-0547">Nucleotide-binding</keyword>
<evidence type="ECO:0000256" key="10">
    <source>
        <dbReference type="ARBA" id="ARBA00022840"/>
    </source>
</evidence>
<dbReference type="PRINTS" id="PR00344">
    <property type="entry name" value="BCTRLSENSOR"/>
</dbReference>
<dbReference type="CDD" id="cd00082">
    <property type="entry name" value="HisKA"/>
    <property type="match status" value="1"/>
</dbReference>
<feature type="domain" description="CHASE" evidence="18">
    <location>
        <begin position="162"/>
        <end position="252"/>
    </location>
</feature>
<keyword evidence="20" id="KW-1185">Reference proteome</keyword>
<dbReference type="GO" id="GO:0007234">
    <property type="term" value="P:osmosensory signaling via phosphorelay pathway"/>
    <property type="evidence" value="ECO:0007669"/>
    <property type="project" value="TreeGrafter"/>
</dbReference>
<evidence type="ECO:0000256" key="15">
    <source>
        <dbReference type="SAM" id="MobiDB-lite"/>
    </source>
</evidence>
<dbReference type="InterPro" id="IPR000014">
    <property type="entry name" value="PAS"/>
</dbReference>
<dbReference type="Pfam" id="PF00512">
    <property type="entry name" value="HisKA"/>
    <property type="match status" value="1"/>
</dbReference>
<dbReference type="Proteomes" id="UP000662200">
    <property type="component" value="Unassembled WGS sequence"/>
</dbReference>
<evidence type="ECO:0000256" key="5">
    <source>
        <dbReference type="ARBA" id="ARBA00022553"/>
    </source>
</evidence>
<organism evidence="19 20">
    <name type="scientific">Pilimelia terevasa</name>
    <dbReference type="NCBI Taxonomy" id="53372"/>
    <lineage>
        <taxon>Bacteria</taxon>
        <taxon>Bacillati</taxon>
        <taxon>Actinomycetota</taxon>
        <taxon>Actinomycetes</taxon>
        <taxon>Micromonosporales</taxon>
        <taxon>Micromonosporaceae</taxon>
        <taxon>Pilimelia</taxon>
    </lineage>
</organism>
<dbReference type="InterPro" id="IPR006189">
    <property type="entry name" value="CHASE_dom"/>
</dbReference>
<keyword evidence="5" id="KW-0597">Phosphoprotein</keyword>
<proteinExistence type="predicted"/>
<dbReference type="CDD" id="cd00075">
    <property type="entry name" value="HATPase"/>
    <property type="match status" value="1"/>
</dbReference>
<name>A0A8J3BV27_9ACTN</name>
<dbReference type="Gene3D" id="3.30.450.350">
    <property type="entry name" value="CHASE domain"/>
    <property type="match status" value="1"/>
</dbReference>
<dbReference type="Pfam" id="PF02518">
    <property type="entry name" value="HATPase_c"/>
    <property type="match status" value="1"/>
</dbReference>
<comment type="caution">
    <text evidence="19">The sequence shown here is derived from an EMBL/GenBank/DDBJ whole genome shotgun (WGS) entry which is preliminary data.</text>
</comment>
<dbReference type="InterPro" id="IPR036097">
    <property type="entry name" value="HisK_dim/P_sf"/>
</dbReference>
<dbReference type="Pfam" id="PF08448">
    <property type="entry name" value="PAS_4"/>
    <property type="match status" value="1"/>
</dbReference>
<comment type="catalytic activity">
    <reaction evidence="1">
        <text>ATP + protein L-histidine = ADP + protein N-phospho-L-histidine.</text>
        <dbReference type="EC" id="2.7.13.3"/>
    </reaction>
</comment>
<dbReference type="SMART" id="SM00388">
    <property type="entry name" value="HisKA"/>
    <property type="match status" value="1"/>
</dbReference>
<keyword evidence="9" id="KW-0418">Kinase</keyword>
<keyword evidence="7 16" id="KW-0812">Transmembrane</keyword>
<dbReference type="PROSITE" id="PS51257">
    <property type="entry name" value="PROKAR_LIPOPROTEIN"/>
    <property type="match status" value="1"/>
</dbReference>
<dbReference type="GO" id="GO:0030295">
    <property type="term" value="F:protein kinase activator activity"/>
    <property type="evidence" value="ECO:0007669"/>
    <property type="project" value="TreeGrafter"/>
</dbReference>
<evidence type="ECO:0000256" key="13">
    <source>
        <dbReference type="ARBA" id="ARBA00023136"/>
    </source>
</evidence>
<feature type="transmembrane region" description="Helical" evidence="16">
    <location>
        <begin position="310"/>
        <end position="333"/>
    </location>
</feature>
<evidence type="ECO:0000256" key="3">
    <source>
        <dbReference type="ARBA" id="ARBA00004236"/>
    </source>
</evidence>
<evidence type="ECO:0000256" key="1">
    <source>
        <dbReference type="ARBA" id="ARBA00000085"/>
    </source>
</evidence>